<keyword evidence="3" id="KW-1185">Reference proteome</keyword>
<evidence type="ECO:0000256" key="1">
    <source>
        <dbReference type="SAM" id="MobiDB-lite"/>
    </source>
</evidence>
<evidence type="ECO:0000313" key="2">
    <source>
        <dbReference type="EMBL" id="KAF9735836.1"/>
    </source>
</evidence>
<comment type="caution">
    <text evidence="2">The sequence shown here is derived from an EMBL/GenBank/DDBJ whole genome shotgun (WGS) entry which is preliminary data.</text>
</comment>
<organism evidence="2 3">
    <name type="scientific">Paraphaeosphaeria minitans</name>
    <dbReference type="NCBI Taxonomy" id="565426"/>
    <lineage>
        <taxon>Eukaryota</taxon>
        <taxon>Fungi</taxon>
        <taxon>Dikarya</taxon>
        <taxon>Ascomycota</taxon>
        <taxon>Pezizomycotina</taxon>
        <taxon>Dothideomycetes</taxon>
        <taxon>Pleosporomycetidae</taxon>
        <taxon>Pleosporales</taxon>
        <taxon>Massarineae</taxon>
        <taxon>Didymosphaeriaceae</taxon>
        <taxon>Paraphaeosphaeria</taxon>
    </lineage>
</organism>
<sequence length="77" mass="8319">MESPCVCPATEPASTQKKEQTKLPAFRVTKPGVKRSPRKLSKALKRPIRPDGKASPVKIKADGLVDVKNPPSDLVAE</sequence>
<feature type="region of interest" description="Disordered" evidence="1">
    <location>
        <begin position="1"/>
        <end position="77"/>
    </location>
</feature>
<gene>
    <name evidence="2" type="ORF">PMIN01_05751</name>
</gene>
<accession>A0A9P6KRH7</accession>
<proteinExistence type="predicted"/>
<name>A0A9P6KRH7_9PLEO</name>
<evidence type="ECO:0000313" key="3">
    <source>
        <dbReference type="Proteomes" id="UP000756921"/>
    </source>
</evidence>
<dbReference type="EMBL" id="WJXW01000005">
    <property type="protein sequence ID" value="KAF9735836.1"/>
    <property type="molecule type" value="Genomic_DNA"/>
</dbReference>
<feature type="compositionally biased region" description="Basic residues" evidence="1">
    <location>
        <begin position="32"/>
        <end position="47"/>
    </location>
</feature>
<dbReference type="AlphaFoldDB" id="A0A9P6KRH7"/>
<protein>
    <submittedName>
        <fullName evidence="2">Uncharacterized protein</fullName>
    </submittedName>
</protein>
<reference evidence="2" key="1">
    <citation type="journal article" date="2020" name="Mol. Plant Microbe Interact.">
        <title>Genome Sequence of the Biocontrol Agent Coniothyrium minitans strain Conio (IMI 134523).</title>
        <authorList>
            <person name="Patel D."/>
            <person name="Shittu T.A."/>
            <person name="Baroncelli R."/>
            <person name="Muthumeenakshi S."/>
            <person name="Osborne T.H."/>
            <person name="Janganan T.K."/>
            <person name="Sreenivasaprasad S."/>
        </authorList>
    </citation>
    <scope>NUCLEOTIDE SEQUENCE</scope>
    <source>
        <strain evidence="2">Conio</strain>
    </source>
</reference>
<dbReference type="Proteomes" id="UP000756921">
    <property type="component" value="Unassembled WGS sequence"/>
</dbReference>